<proteinExistence type="predicted"/>
<feature type="transmembrane region" description="Helical" evidence="2">
    <location>
        <begin position="171"/>
        <end position="195"/>
    </location>
</feature>
<name>A0A8S3ZFB9_9EUPU</name>
<organism evidence="3 4">
    <name type="scientific">Candidula unifasciata</name>
    <dbReference type="NCBI Taxonomy" id="100452"/>
    <lineage>
        <taxon>Eukaryota</taxon>
        <taxon>Metazoa</taxon>
        <taxon>Spiralia</taxon>
        <taxon>Lophotrochozoa</taxon>
        <taxon>Mollusca</taxon>
        <taxon>Gastropoda</taxon>
        <taxon>Heterobranchia</taxon>
        <taxon>Euthyneura</taxon>
        <taxon>Panpulmonata</taxon>
        <taxon>Eupulmonata</taxon>
        <taxon>Stylommatophora</taxon>
        <taxon>Helicina</taxon>
        <taxon>Helicoidea</taxon>
        <taxon>Geomitridae</taxon>
        <taxon>Candidula</taxon>
    </lineage>
</organism>
<feature type="region of interest" description="Disordered" evidence="1">
    <location>
        <begin position="343"/>
        <end position="371"/>
    </location>
</feature>
<evidence type="ECO:0000256" key="2">
    <source>
        <dbReference type="SAM" id="Phobius"/>
    </source>
</evidence>
<dbReference type="EMBL" id="CAJHNH020002367">
    <property type="protein sequence ID" value="CAG5126460.1"/>
    <property type="molecule type" value="Genomic_DNA"/>
</dbReference>
<evidence type="ECO:0000256" key="1">
    <source>
        <dbReference type="SAM" id="MobiDB-lite"/>
    </source>
</evidence>
<comment type="caution">
    <text evidence="3">The sequence shown here is derived from an EMBL/GenBank/DDBJ whole genome shotgun (WGS) entry which is preliminary data.</text>
</comment>
<reference evidence="3" key="1">
    <citation type="submission" date="2021-04" db="EMBL/GenBank/DDBJ databases">
        <authorList>
            <consortium name="Molecular Ecology Group"/>
        </authorList>
    </citation>
    <scope>NUCLEOTIDE SEQUENCE</scope>
</reference>
<sequence length="507" mass="56071">MVAEICSANETIIQGRTLFALMDSRGQHKPVAGSVCTCIAETVKWPTANTITVFMVDVRLNSLASTECSNVSLSVRSGSNDKPIHCQATTDPRTNLPFVTVLNNSNVANLTLEIHRLLPEFVWLGFEANVNEDIQLTCKLQGLLPSPTDGSTLQDLDAIFDSNAPDSRLPALVGGILAGVILVTAVVVIVIVWIVRKRKRSTPNTNTEESLPEYDITYYTTTDEAVRNFQNAPERQGLKDEHDSFPELYVSAEEVIANKRKSNPVQKTVVPAIGYSVTAEDDYVTNFEEGKLSGSHVIGANVKSTNHHNQSINDSYYDRLNRPIKNSIDTNFDSYDQLVPERRGPKIRSATSSMSNQVSKKKRGPENSRIDSNYWVVNDGYDDTSDPALPERYRSDVQGKLQDYFVLQKHPSTRHTNDTYLSKDDLPTQRHEATLHSPLNDDSDDIYNDAESEAGIVFQASSRMNAANKTGVEEDVAAGKNGISRADERQSPVAAPRRKSRVNIVAN</sequence>
<feature type="region of interest" description="Disordered" evidence="1">
    <location>
        <begin position="469"/>
        <end position="507"/>
    </location>
</feature>
<protein>
    <submittedName>
        <fullName evidence="3">Uncharacterized protein</fullName>
    </submittedName>
</protein>
<keyword evidence="2" id="KW-1133">Transmembrane helix</keyword>
<dbReference type="Proteomes" id="UP000678393">
    <property type="component" value="Unassembled WGS sequence"/>
</dbReference>
<feature type="compositionally biased region" description="Polar residues" evidence="1">
    <location>
        <begin position="349"/>
        <end position="358"/>
    </location>
</feature>
<dbReference type="AlphaFoldDB" id="A0A8S3ZFB9"/>
<evidence type="ECO:0000313" key="4">
    <source>
        <dbReference type="Proteomes" id="UP000678393"/>
    </source>
</evidence>
<accession>A0A8S3ZFB9</accession>
<keyword evidence="2" id="KW-0812">Transmembrane</keyword>
<dbReference type="OrthoDB" id="6156248at2759"/>
<keyword evidence="4" id="KW-1185">Reference proteome</keyword>
<gene>
    <name evidence="3" type="ORF">CUNI_LOCUS12018</name>
</gene>
<evidence type="ECO:0000313" key="3">
    <source>
        <dbReference type="EMBL" id="CAG5126460.1"/>
    </source>
</evidence>
<keyword evidence="2" id="KW-0472">Membrane</keyword>